<feature type="domain" description="DUF4283" evidence="2">
    <location>
        <begin position="86"/>
        <end position="164"/>
    </location>
</feature>
<evidence type="ECO:0000313" key="4">
    <source>
        <dbReference type="Proteomes" id="UP001162972"/>
    </source>
</evidence>
<sequence length="508" mass="57431">MELRPPDPVNLAPPVAKPSYAEMANCSVGTKFQPNFSPRAYNKSFQSVLMGEKTPIVKDTRSSEKFQNAPAAIFYDDEVEALAAPLQRTLVGKFNRMPRLEVIREFFRRLNLLGAFDIHWFDYKHIFIKLNNDLDYQRLFAKRDWFFGGYKMRVLKWSVDFVPEKESSIVPVWISFPNLRYHLYEGSALLNLAKSLGPPIQMDEATAKGTRPSKARVCIEFDCLEEPPTEIWVQVRSRESGKNLSGYWQPVTFETMPAYCTKCSHVGHHMDNCMLLDNNVRPRQPLKHVETAPKNDTKIANKGKSIQIPILLNEGTSTKTQDREDVHDTPLGNLIEEESRKLDKDDPIQPQDKGKSIETDNHPILVDDEKTQDREIGRETPTGSLSAIKTPVNLTDSDNLKEANLSSKFSTDSMVGDSQPIGLCGLNTNDTIPSNCNTIDSTKSLNSDGLSIEFENHPRILTRRNSEGDVQSHFSKKDLGKRNLQAEFNETAIAKVIDAIPLDICFND</sequence>
<dbReference type="AlphaFoldDB" id="A0AAD6P2Z5"/>
<evidence type="ECO:0000313" key="3">
    <source>
        <dbReference type="EMBL" id="KAJ6414223.1"/>
    </source>
</evidence>
<dbReference type="PANTHER" id="PTHR31286:SF179">
    <property type="entry name" value="RNASE H TYPE-1 DOMAIN-CONTAINING PROTEIN"/>
    <property type="match status" value="1"/>
</dbReference>
<dbReference type="InterPro" id="IPR025558">
    <property type="entry name" value="DUF4283"/>
</dbReference>
<comment type="caution">
    <text evidence="3">The sequence shown here is derived from an EMBL/GenBank/DDBJ whole genome shotgun (WGS) entry which is preliminary data.</text>
</comment>
<proteinExistence type="predicted"/>
<reference evidence="3 4" key="1">
    <citation type="journal article" date="2023" name="Int. J. Mol. Sci.">
        <title>De Novo Assembly and Annotation of 11 Diverse Shrub Willow (Salix) Genomes Reveals Novel Gene Organization in Sex-Linked Regions.</title>
        <authorList>
            <person name="Hyden B."/>
            <person name="Feng K."/>
            <person name="Yates T.B."/>
            <person name="Jawdy S."/>
            <person name="Cereghino C."/>
            <person name="Smart L.B."/>
            <person name="Muchero W."/>
        </authorList>
    </citation>
    <scope>NUCLEOTIDE SEQUENCE [LARGE SCALE GENOMIC DNA]</scope>
    <source>
        <tissue evidence="3">Shoot tip</tissue>
    </source>
</reference>
<name>A0AAD6P2Z5_9ROSI</name>
<dbReference type="Pfam" id="PF14111">
    <property type="entry name" value="DUF4283"/>
    <property type="match status" value="1"/>
</dbReference>
<dbReference type="EMBL" id="JAPFFJ010000013">
    <property type="protein sequence ID" value="KAJ6414223.1"/>
    <property type="molecule type" value="Genomic_DNA"/>
</dbReference>
<dbReference type="InterPro" id="IPR040256">
    <property type="entry name" value="At4g02000-like"/>
</dbReference>
<evidence type="ECO:0000256" key="1">
    <source>
        <dbReference type="SAM" id="MobiDB-lite"/>
    </source>
</evidence>
<organism evidence="3 4">
    <name type="scientific">Salix udensis</name>
    <dbReference type="NCBI Taxonomy" id="889485"/>
    <lineage>
        <taxon>Eukaryota</taxon>
        <taxon>Viridiplantae</taxon>
        <taxon>Streptophyta</taxon>
        <taxon>Embryophyta</taxon>
        <taxon>Tracheophyta</taxon>
        <taxon>Spermatophyta</taxon>
        <taxon>Magnoliopsida</taxon>
        <taxon>eudicotyledons</taxon>
        <taxon>Gunneridae</taxon>
        <taxon>Pentapetalae</taxon>
        <taxon>rosids</taxon>
        <taxon>fabids</taxon>
        <taxon>Malpighiales</taxon>
        <taxon>Salicaceae</taxon>
        <taxon>Saliceae</taxon>
        <taxon>Salix</taxon>
    </lineage>
</organism>
<feature type="compositionally biased region" description="Basic and acidic residues" evidence="1">
    <location>
        <begin position="337"/>
        <end position="378"/>
    </location>
</feature>
<gene>
    <name evidence="3" type="ORF">OIU84_006951</name>
</gene>
<accession>A0AAD6P2Z5</accession>
<protein>
    <recommendedName>
        <fullName evidence="2">DUF4283 domain-containing protein</fullName>
    </recommendedName>
</protein>
<evidence type="ECO:0000259" key="2">
    <source>
        <dbReference type="Pfam" id="PF14111"/>
    </source>
</evidence>
<feature type="region of interest" description="Disordered" evidence="1">
    <location>
        <begin position="314"/>
        <end position="387"/>
    </location>
</feature>
<keyword evidence="4" id="KW-1185">Reference proteome</keyword>
<dbReference type="PANTHER" id="PTHR31286">
    <property type="entry name" value="GLYCINE-RICH CELL WALL STRUCTURAL PROTEIN 1.8-LIKE"/>
    <property type="match status" value="1"/>
</dbReference>
<dbReference type="Proteomes" id="UP001162972">
    <property type="component" value="Chromosome 5"/>
</dbReference>